<dbReference type="KEGG" id="zal:AZF00_13350"/>
<dbReference type="SUPFAM" id="SSF53474">
    <property type="entry name" value="alpha/beta-Hydrolases"/>
    <property type="match status" value="1"/>
</dbReference>
<dbReference type="InterPro" id="IPR029058">
    <property type="entry name" value="AB_hydrolase_fold"/>
</dbReference>
<dbReference type="PANTHER" id="PTHR37946:SF1">
    <property type="entry name" value="SLL1969 PROTEIN"/>
    <property type="match status" value="1"/>
</dbReference>
<protein>
    <recommendedName>
        <fullName evidence="1">GPI inositol-deacylase PGAP1-like alpha/beta domain-containing protein</fullName>
    </recommendedName>
</protein>
<dbReference type="STRING" id="1470434.AZF00_13350"/>
<sequence length="415" mass="44759">MTTEEQKLLGDVLAAGRLTVDAIAGVSDIAEGLHHAIITVGGVLSANAPALDRKTTPVNKRTGGISGLVYRSIRQVNGLLGFGLDVLIPRLTSKITDNQSAPGRAAVVSALNGVLGDHLERKGNPLAIAMAFCRDGKALDNNELRALLAGQQRIAIFVHGLCMNDQQWTRKGHNHGDALADEQGFTALYLRYNSGLHTSENGRAFAHLLEQLSDCVQADTEFYIVAHSMGGLVSRSACHYGVQEAQRWPQQLRKLVFLGTPHHGAVLERGGNWIDVLLDTNPYSSPFARLAKIRSSGITDLRYGNVVDEDWNGCDRFDMAGDTRMPIPLPQGVACYAIAATTSVDAHPVINSVIGDGLVSVSSALGRHRDPLRHLGFDDDHQWLGQGVNHMALLNRPEVYEVLKSFLASSSGVSQ</sequence>
<organism evidence="2 3">
    <name type="scientific">Zhongshania aliphaticivorans</name>
    <dbReference type="NCBI Taxonomy" id="1470434"/>
    <lineage>
        <taxon>Bacteria</taxon>
        <taxon>Pseudomonadati</taxon>
        <taxon>Pseudomonadota</taxon>
        <taxon>Gammaproteobacteria</taxon>
        <taxon>Cellvibrionales</taxon>
        <taxon>Spongiibacteraceae</taxon>
        <taxon>Zhongshania</taxon>
    </lineage>
</organism>
<gene>
    <name evidence="2" type="ORF">AZF00_13350</name>
</gene>
<dbReference type="Pfam" id="PF07819">
    <property type="entry name" value="PGAP1"/>
    <property type="match status" value="1"/>
</dbReference>
<dbReference type="AlphaFoldDB" id="A0A127M7S2"/>
<dbReference type="InterPro" id="IPR012908">
    <property type="entry name" value="PGAP1-ab_dom-like"/>
</dbReference>
<evidence type="ECO:0000313" key="3">
    <source>
        <dbReference type="Proteomes" id="UP000074119"/>
    </source>
</evidence>
<dbReference type="RefSeq" id="WP_008248561.1">
    <property type="nucleotide sequence ID" value="NZ_CP014544.1"/>
</dbReference>
<evidence type="ECO:0000313" key="2">
    <source>
        <dbReference type="EMBL" id="AMO69228.1"/>
    </source>
</evidence>
<dbReference type="PANTHER" id="PTHR37946">
    <property type="entry name" value="SLL1969 PROTEIN"/>
    <property type="match status" value="1"/>
</dbReference>
<feature type="domain" description="GPI inositol-deacylase PGAP1-like alpha/beta" evidence="1">
    <location>
        <begin position="152"/>
        <end position="313"/>
    </location>
</feature>
<name>A0A127M7S2_9GAMM</name>
<proteinExistence type="predicted"/>
<reference evidence="2 3" key="1">
    <citation type="submission" date="2015-12" db="EMBL/GenBank/DDBJ databases">
        <authorList>
            <person name="Shamseldin A."/>
            <person name="Moawad H."/>
            <person name="Abd El-Rahim W.M."/>
            <person name="Sadowsky M.J."/>
        </authorList>
    </citation>
    <scope>NUCLEOTIDE SEQUENCE [LARGE SCALE GENOMIC DNA]</scope>
    <source>
        <strain evidence="2 3">SM2</strain>
    </source>
</reference>
<accession>A0A127M7S2</accession>
<dbReference type="Proteomes" id="UP000074119">
    <property type="component" value="Chromosome"/>
</dbReference>
<dbReference type="EMBL" id="CP014544">
    <property type="protein sequence ID" value="AMO69228.1"/>
    <property type="molecule type" value="Genomic_DNA"/>
</dbReference>
<dbReference type="Gene3D" id="3.40.50.1820">
    <property type="entry name" value="alpha/beta hydrolase"/>
    <property type="match status" value="1"/>
</dbReference>
<evidence type="ECO:0000259" key="1">
    <source>
        <dbReference type="Pfam" id="PF07819"/>
    </source>
</evidence>
<dbReference type="GO" id="GO:0016788">
    <property type="term" value="F:hydrolase activity, acting on ester bonds"/>
    <property type="evidence" value="ECO:0007669"/>
    <property type="project" value="InterPro"/>
</dbReference>